<dbReference type="eggNOG" id="ENOG502RTGE">
    <property type="taxonomic scope" value="Eukaryota"/>
</dbReference>
<evidence type="ECO:0000313" key="1">
    <source>
        <dbReference type="EMBL" id="OWR48012.1"/>
    </source>
</evidence>
<organism evidence="1 2">
    <name type="scientific">Danaus plexippus plexippus</name>
    <dbReference type="NCBI Taxonomy" id="278856"/>
    <lineage>
        <taxon>Eukaryota</taxon>
        <taxon>Metazoa</taxon>
        <taxon>Ecdysozoa</taxon>
        <taxon>Arthropoda</taxon>
        <taxon>Hexapoda</taxon>
        <taxon>Insecta</taxon>
        <taxon>Pterygota</taxon>
        <taxon>Neoptera</taxon>
        <taxon>Endopterygota</taxon>
        <taxon>Lepidoptera</taxon>
        <taxon>Glossata</taxon>
        <taxon>Ditrysia</taxon>
        <taxon>Papilionoidea</taxon>
        <taxon>Nymphalidae</taxon>
        <taxon>Danainae</taxon>
        <taxon>Danaini</taxon>
        <taxon>Danaina</taxon>
        <taxon>Danaus</taxon>
        <taxon>Danaus</taxon>
    </lineage>
</organism>
<keyword evidence="2" id="KW-1185">Reference proteome</keyword>
<proteinExistence type="predicted"/>
<dbReference type="InParanoid" id="A0A212F2R1"/>
<dbReference type="EMBL" id="AGBW02010698">
    <property type="protein sequence ID" value="OWR48012.1"/>
    <property type="molecule type" value="Genomic_DNA"/>
</dbReference>
<sequence>MTESTHIGIYHWKLGDVALARICKKVYAKVQVVKNEDGLFHDDKVLGISSCDGGVQVTDELCYHVEILRNRQRLWLPYTCMHLAERSRPYYGPSYKTPAAKPAVKTSSRKRKIIEEHILPINVKPSKSKEPDLNVSYESRQKPLKQGKYENAFKEFVRLGKEQIFDQFYDELCLDRESSDDILYYMHNIDASTEDKFDMVIKNIMTEKEIENYLHQCWRYNFVHKQIDSKETSDNLKIFSASPPVITVHISWCLVCGDNERLRECTLCPASYHLACRREWLLSIIRKLCFNLAILFHCKLDNY</sequence>
<protein>
    <submittedName>
        <fullName evidence="1">Uncharacterized protein</fullName>
    </submittedName>
</protein>
<dbReference type="AlphaFoldDB" id="A0A212F2R1"/>
<comment type="caution">
    <text evidence="1">The sequence shown here is derived from an EMBL/GenBank/DDBJ whole genome shotgun (WGS) entry which is preliminary data.</text>
</comment>
<reference evidence="1 2" key="1">
    <citation type="journal article" date="2011" name="Cell">
        <title>The monarch butterfly genome yields insights into long-distance migration.</title>
        <authorList>
            <person name="Zhan S."/>
            <person name="Merlin C."/>
            <person name="Boore J.L."/>
            <person name="Reppert S.M."/>
        </authorList>
    </citation>
    <scope>NUCLEOTIDE SEQUENCE [LARGE SCALE GENOMIC DNA]</scope>
    <source>
        <strain evidence="1">F-2</strain>
    </source>
</reference>
<dbReference type="SUPFAM" id="SSF57903">
    <property type="entry name" value="FYVE/PHD zinc finger"/>
    <property type="match status" value="1"/>
</dbReference>
<gene>
    <name evidence="1" type="ORF">KGM_202719</name>
</gene>
<dbReference type="InterPro" id="IPR011011">
    <property type="entry name" value="Znf_FYVE_PHD"/>
</dbReference>
<dbReference type="STRING" id="278856.A0A212F2R1"/>
<dbReference type="Proteomes" id="UP000007151">
    <property type="component" value="Unassembled WGS sequence"/>
</dbReference>
<dbReference type="KEGG" id="dpl:KGM_202719"/>
<name>A0A212F2R1_DANPL</name>
<evidence type="ECO:0000313" key="2">
    <source>
        <dbReference type="Proteomes" id="UP000007151"/>
    </source>
</evidence>
<accession>A0A212F2R1</accession>